<proteinExistence type="predicted"/>
<dbReference type="PANTHER" id="PTHR35145:SF1">
    <property type="entry name" value="CYTOPLASMIC PROTEIN"/>
    <property type="match status" value="1"/>
</dbReference>
<evidence type="ECO:0000313" key="2">
    <source>
        <dbReference type="Proteomes" id="UP000190857"/>
    </source>
</evidence>
<protein>
    <submittedName>
        <fullName evidence="1">Predicted DNA-binding protein, MmcQ/YjbR family</fullName>
    </submittedName>
</protein>
<dbReference type="Gene3D" id="3.90.1150.30">
    <property type="match status" value="1"/>
</dbReference>
<dbReference type="GO" id="GO:0003677">
    <property type="term" value="F:DNA binding"/>
    <property type="evidence" value="ECO:0007669"/>
    <property type="project" value="UniProtKB-KW"/>
</dbReference>
<dbReference type="Proteomes" id="UP000190857">
    <property type="component" value="Unassembled WGS sequence"/>
</dbReference>
<organism evidence="1 2">
    <name type="scientific">Okibacterium fritillariae</name>
    <dbReference type="NCBI Taxonomy" id="123320"/>
    <lineage>
        <taxon>Bacteria</taxon>
        <taxon>Bacillati</taxon>
        <taxon>Actinomycetota</taxon>
        <taxon>Actinomycetes</taxon>
        <taxon>Micrococcales</taxon>
        <taxon>Microbacteriaceae</taxon>
        <taxon>Okibacterium</taxon>
    </lineage>
</organism>
<reference evidence="1 2" key="1">
    <citation type="submission" date="2017-02" db="EMBL/GenBank/DDBJ databases">
        <authorList>
            <person name="Peterson S.W."/>
        </authorList>
    </citation>
    <scope>NUCLEOTIDE SEQUENCE [LARGE SCALE GENOMIC DNA]</scope>
    <source>
        <strain evidence="1 2">VKM Ac-2059</strain>
    </source>
</reference>
<dbReference type="InterPro" id="IPR038056">
    <property type="entry name" value="YjbR-like_sf"/>
</dbReference>
<dbReference type="SUPFAM" id="SSF142906">
    <property type="entry name" value="YjbR-like"/>
    <property type="match status" value="1"/>
</dbReference>
<dbReference type="EMBL" id="FUZP01000001">
    <property type="protein sequence ID" value="SKC53990.1"/>
    <property type="molecule type" value="Genomic_DNA"/>
</dbReference>
<keyword evidence="2" id="KW-1185">Reference proteome</keyword>
<dbReference type="AlphaFoldDB" id="A0A1T5JRF8"/>
<dbReference type="InterPro" id="IPR007351">
    <property type="entry name" value="YjbR"/>
</dbReference>
<dbReference type="PANTHER" id="PTHR35145">
    <property type="entry name" value="CYTOPLASMIC PROTEIN-RELATED"/>
    <property type="match status" value="1"/>
</dbReference>
<dbReference type="InterPro" id="IPR058532">
    <property type="entry name" value="YjbR/MT2646/Rv2570-like"/>
</dbReference>
<gene>
    <name evidence="1" type="ORF">SAMN06309945_1794</name>
</gene>
<keyword evidence="1" id="KW-0238">DNA-binding</keyword>
<name>A0A1T5JRF8_9MICO</name>
<sequence>MDEVSEVEFRRALEAARGACLELPNAVEEYPFGEETAVFKVSGKMFAMIGMTELPTTITLKVMPDHGEALVRDHPAVRPGYHMNKRHWVTVDLAGEADATFVEDLVGNSYDLVVAKLPRHARPAVERSASLPKNARR</sequence>
<dbReference type="Pfam" id="PF04237">
    <property type="entry name" value="YjbR"/>
    <property type="match status" value="1"/>
</dbReference>
<accession>A0A1T5JRF8</accession>
<dbReference type="OrthoDB" id="3194910at2"/>
<evidence type="ECO:0000313" key="1">
    <source>
        <dbReference type="EMBL" id="SKC53990.1"/>
    </source>
</evidence>